<evidence type="ECO:0000313" key="6">
    <source>
        <dbReference type="Proteomes" id="UP000576087"/>
    </source>
</evidence>
<dbReference type="Proteomes" id="UP000520770">
    <property type="component" value="Unassembled WGS sequence"/>
</dbReference>
<dbReference type="Proteomes" id="UP000524535">
    <property type="component" value="Unassembled WGS sequence"/>
</dbReference>
<name>A0A7W6WT29_9HYPH</name>
<dbReference type="Proteomes" id="UP000576087">
    <property type="component" value="Unassembled WGS sequence"/>
</dbReference>
<comment type="caution">
    <text evidence="1">The sequence shown here is derived from an EMBL/GenBank/DDBJ whole genome shotgun (WGS) entry which is preliminary data.</text>
</comment>
<evidence type="ECO:0000313" key="4">
    <source>
        <dbReference type="Proteomes" id="UP000520770"/>
    </source>
</evidence>
<dbReference type="EMBL" id="JACIHM010000024">
    <property type="protein sequence ID" value="MBB4449752.1"/>
    <property type="molecule type" value="Genomic_DNA"/>
</dbReference>
<reference evidence="4 5" key="1">
    <citation type="submission" date="2020-08" db="EMBL/GenBank/DDBJ databases">
        <title>Genomic Encyclopedia of Type Strains, Phase IV (KMG-V): Genome sequencing to study the core and pangenomes of soil and plant-associated prokaryotes.</title>
        <authorList>
            <person name="Whitman W."/>
        </authorList>
    </citation>
    <scope>NUCLEOTIDE SEQUENCE [LARGE SCALE GENOMIC DNA]</scope>
    <source>
        <strain evidence="2 5">SEMIA 444</strain>
        <strain evidence="1 4">SEMIA 448</strain>
        <strain evidence="3 6">SEMIA 452</strain>
    </source>
</reference>
<dbReference type="RefSeq" id="WP_183830595.1">
    <property type="nucleotide sequence ID" value="NZ_JACIGW010000021.1"/>
</dbReference>
<sequence>MEVFVARQNIERYRNLLAQKEWTDPERQMLISLIREEEAKISRAEEGKNSPTGLDGA</sequence>
<protein>
    <submittedName>
        <fullName evidence="1">Uncharacterized protein</fullName>
    </submittedName>
</protein>
<gene>
    <name evidence="2" type="ORF">GGE31_005610</name>
    <name evidence="1" type="ORF">GGE33_005617</name>
    <name evidence="3" type="ORF">GGE35_005613</name>
</gene>
<keyword evidence="5" id="KW-1185">Reference proteome</keyword>
<proteinExistence type="predicted"/>
<evidence type="ECO:0000313" key="3">
    <source>
        <dbReference type="EMBL" id="MBB4449752.1"/>
    </source>
</evidence>
<accession>A0A7W6WT29</accession>
<evidence type="ECO:0000313" key="2">
    <source>
        <dbReference type="EMBL" id="MBB4415060.1"/>
    </source>
</evidence>
<dbReference type="EMBL" id="JACIGW010000021">
    <property type="protein sequence ID" value="MBB4351830.1"/>
    <property type="molecule type" value="Genomic_DNA"/>
</dbReference>
<evidence type="ECO:0000313" key="1">
    <source>
        <dbReference type="EMBL" id="MBB4351830.1"/>
    </source>
</evidence>
<organism evidence="1 4">
    <name type="scientific">Aliirhizobium cellulosilyticum</name>
    <dbReference type="NCBI Taxonomy" id="393664"/>
    <lineage>
        <taxon>Bacteria</taxon>
        <taxon>Pseudomonadati</taxon>
        <taxon>Pseudomonadota</taxon>
        <taxon>Alphaproteobacteria</taxon>
        <taxon>Hyphomicrobiales</taxon>
        <taxon>Rhizobiaceae</taxon>
        <taxon>Aliirhizobium</taxon>
    </lineage>
</organism>
<dbReference type="AlphaFoldDB" id="A0A7W6WT29"/>
<evidence type="ECO:0000313" key="5">
    <source>
        <dbReference type="Proteomes" id="UP000524535"/>
    </source>
</evidence>
<dbReference type="EMBL" id="JACIGY010000021">
    <property type="protein sequence ID" value="MBB4415060.1"/>
    <property type="molecule type" value="Genomic_DNA"/>
</dbReference>